<feature type="compositionally biased region" description="Basic and acidic residues" evidence="1">
    <location>
        <begin position="153"/>
        <end position="162"/>
    </location>
</feature>
<sequence>ATQIRDEIFNNSSYIAVKVAVISCLLPSESSRLKRLTQRTELGSKKPSALLREMQQLAGQLLEENVLNELWVQRLPPNIQALLEVSSHLRLTDGIMERYHPQITAVTNASSPQTTAPTVGTHSEDTLMAAFERAFRRFSSPGCSHCRNHKSYHNSDRRERLRSPSPDRLVNPSRSTYRRYHKRLGEKARRCEAGYTFQVAKQGN</sequence>
<organism evidence="2 3">
    <name type="scientific">Fasciola gigantica</name>
    <name type="common">Giant liver fluke</name>
    <dbReference type="NCBI Taxonomy" id="46835"/>
    <lineage>
        <taxon>Eukaryota</taxon>
        <taxon>Metazoa</taxon>
        <taxon>Spiralia</taxon>
        <taxon>Lophotrochozoa</taxon>
        <taxon>Platyhelminthes</taxon>
        <taxon>Trematoda</taxon>
        <taxon>Digenea</taxon>
        <taxon>Plagiorchiida</taxon>
        <taxon>Echinostomata</taxon>
        <taxon>Echinostomatoidea</taxon>
        <taxon>Fasciolidae</taxon>
        <taxon>Fasciola</taxon>
    </lineage>
</organism>
<dbReference type="AlphaFoldDB" id="A0A504YIL4"/>
<protein>
    <submittedName>
        <fullName evidence="2">Uncharacterized protein</fullName>
    </submittedName>
</protein>
<dbReference type="PANTHER" id="PTHR33327">
    <property type="entry name" value="ENDONUCLEASE"/>
    <property type="match status" value="1"/>
</dbReference>
<dbReference type="OrthoDB" id="6251906at2759"/>
<gene>
    <name evidence="2" type="ORF">FGIG_11514</name>
</gene>
<comment type="caution">
    <text evidence="2">The sequence shown here is derived from an EMBL/GenBank/DDBJ whole genome shotgun (WGS) entry which is preliminary data.</text>
</comment>
<evidence type="ECO:0000313" key="3">
    <source>
        <dbReference type="Proteomes" id="UP000316759"/>
    </source>
</evidence>
<proteinExistence type="predicted"/>
<feature type="non-terminal residue" evidence="2">
    <location>
        <position position="1"/>
    </location>
</feature>
<reference evidence="2 3" key="1">
    <citation type="submission" date="2019-04" db="EMBL/GenBank/DDBJ databases">
        <title>Annotation for the trematode Fasciola gigantica.</title>
        <authorList>
            <person name="Choi Y.-J."/>
        </authorList>
    </citation>
    <scope>NUCLEOTIDE SEQUENCE [LARGE SCALE GENOMIC DNA]</scope>
    <source>
        <strain evidence="2">Uganda_cow_1</strain>
    </source>
</reference>
<evidence type="ECO:0000256" key="1">
    <source>
        <dbReference type="SAM" id="MobiDB-lite"/>
    </source>
</evidence>
<name>A0A504YIL4_FASGI</name>
<dbReference type="PANTHER" id="PTHR33327:SF3">
    <property type="entry name" value="RNA-DIRECTED DNA POLYMERASE"/>
    <property type="match status" value="1"/>
</dbReference>
<keyword evidence="3" id="KW-1185">Reference proteome</keyword>
<feature type="region of interest" description="Disordered" evidence="1">
    <location>
        <begin position="149"/>
        <end position="173"/>
    </location>
</feature>
<dbReference type="EMBL" id="SUNJ01012835">
    <property type="protein sequence ID" value="TPP57730.1"/>
    <property type="molecule type" value="Genomic_DNA"/>
</dbReference>
<accession>A0A504YIL4</accession>
<dbReference type="Proteomes" id="UP000316759">
    <property type="component" value="Unassembled WGS sequence"/>
</dbReference>
<evidence type="ECO:0000313" key="2">
    <source>
        <dbReference type="EMBL" id="TPP57730.1"/>
    </source>
</evidence>